<dbReference type="EMBL" id="LCYG01000053">
    <property type="protein sequence ID" value="KLK91531.1"/>
    <property type="molecule type" value="Genomic_DNA"/>
</dbReference>
<feature type="region of interest" description="Disordered" evidence="1">
    <location>
        <begin position="196"/>
        <end position="221"/>
    </location>
</feature>
<keyword evidence="2" id="KW-0732">Signal</keyword>
<name>A0A0H1R9J4_9HYPH</name>
<feature type="signal peptide" evidence="2">
    <location>
        <begin position="1"/>
        <end position="21"/>
    </location>
</feature>
<gene>
    <name evidence="3" type="ORF">AA309_19210</name>
</gene>
<feature type="region of interest" description="Disordered" evidence="1">
    <location>
        <begin position="22"/>
        <end position="45"/>
    </location>
</feature>
<evidence type="ECO:0000313" key="4">
    <source>
        <dbReference type="Proteomes" id="UP000035489"/>
    </source>
</evidence>
<dbReference type="Proteomes" id="UP000035489">
    <property type="component" value="Unassembled WGS sequence"/>
</dbReference>
<evidence type="ECO:0000256" key="1">
    <source>
        <dbReference type="SAM" id="MobiDB-lite"/>
    </source>
</evidence>
<reference evidence="3 4" key="1">
    <citation type="submission" date="2015-05" db="EMBL/GenBank/DDBJ databases">
        <title>Draft genome sequence of Microvirga vignae strain BR3299, a novel nitrogen fixing bacteria isolated from Brazil semi-aired region.</title>
        <authorList>
            <person name="Zilli J.E."/>
            <person name="Passos S.R."/>
            <person name="Leite J."/>
            <person name="Baldani J.I."/>
            <person name="Xavier G.R."/>
            <person name="Rumjaneck N.G."/>
            <person name="Simoes-Araujo J.L."/>
        </authorList>
    </citation>
    <scope>NUCLEOTIDE SEQUENCE [LARGE SCALE GENOMIC DNA]</scope>
    <source>
        <strain evidence="3 4">BR3299</strain>
    </source>
</reference>
<accession>A0A0H1R9J4</accession>
<feature type="chain" id="PRO_5002593151" evidence="2">
    <location>
        <begin position="22"/>
        <end position="221"/>
    </location>
</feature>
<organism evidence="3 4">
    <name type="scientific">Microvirga vignae</name>
    <dbReference type="NCBI Taxonomy" id="1225564"/>
    <lineage>
        <taxon>Bacteria</taxon>
        <taxon>Pseudomonadati</taxon>
        <taxon>Pseudomonadota</taxon>
        <taxon>Alphaproteobacteria</taxon>
        <taxon>Hyphomicrobiales</taxon>
        <taxon>Methylobacteriaceae</taxon>
        <taxon>Microvirga</taxon>
    </lineage>
</organism>
<sequence length="221" mass="24069">MVRILMLSVAFVLAVSAGAEGATSRKRNTSVQERTSPHQAAQEQDEFRSCDVAVREFVQGRKEAAALPIKEVKVDGLRMTLNFIHPYGESGDTPPNLAFTRGESIEERRKALNEAKQKVRTLAEAAKTGNVWYVIVLNKGGTSIDERRSSTSGQTTENQPSAEAVVMASIEGRCITISQYEAIPLGSLNEDLRRVLGQTEREASPIEAPSPIEVPPQPPPS</sequence>
<keyword evidence="4" id="KW-1185">Reference proteome</keyword>
<comment type="caution">
    <text evidence="3">The sequence shown here is derived from an EMBL/GenBank/DDBJ whole genome shotgun (WGS) entry which is preliminary data.</text>
</comment>
<proteinExistence type="predicted"/>
<dbReference type="AlphaFoldDB" id="A0A0H1R9J4"/>
<dbReference type="PATRIC" id="fig|1225564.3.peg.5134"/>
<evidence type="ECO:0000256" key="2">
    <source>
        <dbReference type="SAM" id="SignalP"/>
    </source>
</evidence>
<protein>
    <submittedName>
        <fullName evidence="3">Uncharacterized protein</fullName>
    </submittedName>
</protein>
<feature type="compositionally biased region" description="Polar residues" evidence="1">
    <location>
        <begin position="29"/>
        <end position="42"/>
    </location>
</feature>
<evidence type="ECO:0000313" key="3">
    <source>
        <dbReference type="EMBL" id="KLK91531.1"/>
    </source>
</evidence>
<feature type="compositionally biased region" description="Pro residues" evidence="1">
    <location>
        <begin position="212"/>
        <end position="221"/>
    </location>
</feature>